<evidence type="ECO:0000313" key="1">
    <source>
        <dbReference type="EMBL" id="GAI58485.1"/>
    </source>
</evidence>
<feature type="non-terminal residue" evidence="1">
    <location>
        <position position="1"/>
    </location>
</feature>
<accession>X1R5U0</accession>
<proteinExistence type="predicted"/>
<name>X1R5U0_9ZZZZ</name>
<gene>
    <name evidence="1" type="ORF">S06H3_57371</name>
</gene>
<comment type="caution">
    <text evidence="1">The sequence shown here is derived from an EMBL/GenBank/DDBJ whole genome shotgun (WGS) entry which is preliminary data.</text>
</comment>
<dbReference type="AlphaFoldDB" id="X1R5U0"/>
<reference evidence="1" key="1">
    <citation type="journal article" date="2014" name="Front. Microbiol.">
        <title>High frequency of phylogenetically diverse reductive dehalogenase-homologous genes in deep subseafloor sedimentary metagenomes.</title>
        <authorList>
            <person name="Kawai M."/>
            <person name="Futagami T."/>
            <person name="Toyoda A."/>
            <person name="Takaki Y."/>
            <person name="Nishi S."/>
            <person name="Hori S."/>
            <person name="Arai W."/>
            <person name="Tsubouchi T."/>
            <person name="Morono Y."/>
            <person name="Uchiyama I."/>
            <person name="Ito T."/>
            <person name="Fujiyama A."/>
            <person name="Inagaki F."/>
            <person name="Takami H."/>
        </authorList>
    </citation>
    <scope>NUCLEOTIDE SEQUENCE</scope>
    <source>
        <strain evidence="1">Expedition CK06-06</strain>
    </source>
</reference>
<sequence>HLGYDDEKAKNMQDFTIKYYTTEDRDEIDDARELTKSEVLRGYREQILEESETRDLLHEIPYPDESIDLFIAIEDIRVEEAQVKGEIKYLEDAYTYGAITRATLIDKLGELDLPSLQNDNILRELDLKLWRKVAKPSKADFMDWLKRGFISREEFRNELRIDGFPDYYIDFYVRETVKK</sequence>
<organism evidence="1">
    <name type="scientific">marine sediment metagenome</name>
    <dbReference type="NCBI Taxonomy" id="412755"/>
    <lineage>
        <taxon>unclassified sequences</taxon>
        <taxon>metagenomes</taxon>
        <taxon>ecological metagenomes</taxon>
    </lineage>
</organism>
<protein>
    <submittedName>
        <fullName evidence="1">Uncharacterized protein</fullName>
    </submittedName>
</protein>
<dbReference type="EMBL" id="BARV01037025">
    <property type="protein sequence ID" value="GAI58485.1"/>
    <property type="molecule type" value="Genomic_DNA"/>
</dbReference>